<evidence type="ECO:0000313" key="1">
    <source>
        <dbReference type="EMBL" id="KAH9364912.1"/>
    </source>
</evidence>
<gene>
    <name evidence="1" type="ORF">HPB48_000412</name>
</gene>
<proteinExistence type="predicted"/>
<dbReference type="AlphaFoldDB" id="A0A9J6FRL5"/>
<evidence type="ECO:0000313" key="2">
    <source>
        <dbReference type="Proteomes" id="UP000821853"/>
    </source>
</evidence>
<reference evidence="1 2" key="1">
    <citation type="journal article" date="2020" name="Cell">
        <title>Large-Scale Comparative Analyses of Tick Genomes Elucidate Their Genetic Diversity and Vector Capacities.</title>
        <authorList>
            <consortium name="Tick Genome and Microbiome Consortium (TIGMIC)"/>
            <person name="Jia N."/>
            <person name="Wang J."/>
            <person name="Shi W."/>
            <person name="Du L."/>
            <person name="Sun Y."/>
            <person name="Zhan W."/>
            <person name="Jiang J.F."/>
            <person name="Wang Q."/>
            <person name="Zhang B."/>
            <person name="Ji P."/>
            <person name="Bell-Sakyi L."/>
            <person name="Cui X.M."/>
            <person name="Yuan T.T."/>
            <person name="Jiang B.G."/>
            <person name="Yang W.F."/>
            <person name="Lam T.T."/>
            <person name="Chang Q.C."/>
            <person name="Ding S.J."/>
            <person name="Wang X.J."/>
            <person name="Zhu J.G."/>
            <person name="Ruan X.D."/>
            <person name="Zhao L."/>
            <person name="Wei J.T."/>
            <person name="Ye R.Z."/>
            <person name="Que T.C."/>
            <person name="Du C.H."/>
            <person name="Zhou Y.H."/>
            <person name="Cheng J.X."/>
            <person name="Dai P.F."/>
            <person name="Guo W.B."/>
            <person name="Han X.H."/>
            <person name="Huang E.J."/>
            <person name="Li L.F."/>
            <person name="Wei W."/>
            <person name="Gao Y.C."/>
            <person name="Liu J.Z."/>
            <person name="Shao H.Z."/>
            <person name="Wang X."/>
            <person name="Wang C.C."/>
            <person name="Yang T.C."/>
            <person name="Huo Q.B."/>
            <person name="Li W."/>
            <person name="Chen H.Y."/>
            <person name="Chen S.E."/>
            <person name="Zhou L.G."/>
            <person name="Ni X.B."/>
            <person name="Tian J.H."/>
            <person name="Sheng Y."/>
            <person name="Liu T."/>
            <person name="Pan Y.S."/>
            <person name="Xia L.Y."/>
            <person name="Li J."/>
            <person name="Zhao F."/>
            <person name="Cao W.C."/>
        </authorList>
    </citation>
    <scope>NUCLEOTIDE SEQUENCE [LARGE SCALE GENOMIC DNA]</scope>
    <source>
        <strain evidence="1">HaeL-2018</strain>
    </source>
</reference>
<organism evidence="1 2">
    <name type="scientific">Haemaphysalis longicornis</name>
    <name type="common">Bush tick</name>
    <dbReference type="NCBI Taxonomy" id="44386"/>
    <lineage>
        <taxon>Eukaryota</taxon>
        <taxon>Metazoa</taxon>
        <taxon>Ecdysozoa</taxon>
        <taxon>Arthropoda</taxon>
        <taxon>Chelicerata</taxon>
        <taxon>Arachnida</taxon>
        <taxon>Acari</taxon>
        <taxon>Parasitiformes</taxon>
        <taxon>Ixodida</taxon>
        <taxon>Ixodoidea</taxon>
        <taxon>Ixodidae</taxon>
        <taxon>Haemaphysalinae</taxon>
        <taxon>Haemaphysalis</taxon>
    </lineage>
</organism>
<dbReference type="Proteomes" id="UP000821853">
    <property type="component" value="Unassembled WGS sequence"/>
</dbReference>
<keyword evidence="2" id="KW-1185">Reference proteome</keyword>
<dbReference type="EMBL" id="JABSTR010000003">
    <property type="protein sequence ID" value="KAH9364912.1"/>
    <property type="molecule type" value="Genomic_DNA"/>
</dbReference>
<protein>
    <submittedName>
        <fullName evidence="1">Uncharacterized protein</fullName>
    </submittedName>
</protein>
<comment type="caution">
    <text evidence="1">The sequence shown here is derived from an EMBL/GenBank/DDBJ whole genome shotgun (WGS) entry which is preliminary data.</text>
</comment>
<dbReference type="VEuPathDB" id="VectorBase:HLOH_064832"/>
<sequence length="213" mass="22971">MLLSQKPYQQVVDRLSGIFSEGFRQMEAQIQVMSSQFSQLLHAFQGMLAFMQQAIPNLPHPPLSIPQATTAPFQSFPVPQPIRASLVQPPLTNTTANDTTVLAPEPSQNAVTAPAVIPSTSQITPNTPSTEKQLLSNAPQDACQPPIDCSSVPFPPDPCDETSTGDMIVTFCNKRGTSPPPGPSAKSKNRKAQLCDNTYEDILTRAVTEANIN</sequence>
<accession>A0A9J6FRL5</accession>
<name>A0A9J6FRL5_HAELO</name>